<comment type="subcellular location">
    <subcellularLocation>
        <location evidence="1 10 11">Nucleus</location>
    </subcellularLocation>
</comment>
<dbReference type="OrthoDB" id="3225452at2759"/>
<keyword evidence="6 10" id="KW-0238">DNA-binding</keyword>
<reference evidence="15" key="1">
    <citation type="submission" date="2021-11" db="EMBL/GenBank/DDBJ databases">
        <authorList>
            <person name="Schell T."/>
        </authorList>
    </citation>
    <scope>NUCLEOTIDE SEQUENCE</scope>
    <source>
        <strain evidence="15">M5</strain>
    </source>
</reference>
<dbReference type="PROSITE" id="PS00027">
    <property type="entry name" value="HOMEOBOX_1"/>
    <property type="match status" value="1"/>
</dbReference>
<feature type="compositionally biased region" description="Acidic residues" evidence="12">
    <location>
        <begin position="199"/>
        <end position="208"/>
    </location>
</feature>
<dbReference type="SMART" id="SM00351">
    <property type="entry name" value="PAX"/>
    <property type="match status" value="1"/>
</dbReference>
<dbReference type="EMBL" id="CAKKLH010000301">
    <property type="protein sequence ID" value="CAH0110236.1"/>
    <property type="molecule type" value="Genomic_DNA"/>
</dbReference>
<comment type="caution">
    <text evidence="15">The sequence shown here is derived from an EMBL/GenBank/DDBJ whole genome shotgun (WGS) entry which is preliminary data.</text>
</comment>
<feature type="region of interest" description="Disordered" evidence="12">
    <location>
        <begin position="274"/>
        <end position="303"/>
    </location>
</feature>
<feature type="domain" description="Homeobox" evidence="13">
    <location>
        <begin position="216"/>
        <end position="276"/>
    </location>
</feature>
<accession>A0A8J2RXS5</accession>
<dbReference type="InterPro" id="IPR009057">
    <property type="entry name" value="Homeodomain-like_sf"/>
</dbReference>
<keyword evidence="4" id="KW-0563">Paired box</keyword>
<evidence type="ECO:0000256" key="11">
    <source>
        <dbReference type="RuleBase" id="RU000682"/>
    </source>
</evidence>
<dbReference type="CDD" id="cd00086">
    <property type="entry name" value="homeodomain"/>
    <property type="match status" value="1"/>
</dbReference>
<evidence type="ECO:0000256" key="12">
    <source>
        <dbReference type="SAM" id="MobiDB-lite"/>
    </source>
</evidence>
<dbReference type="InterPro" id="IPR017970">
    <property type="entry name" value="Homeobox_CS"/>
</dbReference>
<keyword evidence="3" id="KW-0217">Developmental protein</keyword>
<feature type="region of interest" description="Disordered" evidence="12">
    <location>
        <begin position="379"/>
        <end position="404"/>
    </location>
</feature>
<evidence type="ECO:0000256" key="3">
    <source>
        <dbReference type="ARBA" id="ARBA00022473"/>
    </source>
</evidence>
<dbReference type="PROSITE" id="PS51057">
    <property type="entry name" value="PAIRED_2"/>
    <property type="match status" value="1"/>
</dbReference>
<dbReference type="GO" id="GO:0000981">
    <property type="term" value="F:DNA-binding transcription factor activity, RNA polymerase II-specific"/>
    <property type="evidence" value="ECO:0007669"/>
    <property type="project" value="InterPro"/>
</dbReference>
<feature type="compositionally biased region" description="Low complexity" evidence="12">
    <location>
        <begin position="87"/>
        <end position="107"/>
    </location>
</feature>
<dbReference type="InterPro" id="IPR043182">
    <property type="entry name" value="PAIRED_DNA-bd_dom"/>
</dbReference>
<dbReference type="Pfam" id="PF00046">
    <property type="entry name" value="Homeodomain"/>
    <property type="match status" value="1"/>
</dbReference>
<evidence type="ECO:0000256" key="5">
    <source>
        <dbReference type="ARBA" id="ARBA00023015"/>
    </source>
</evidence>
<dbReference type="PRINTS" id="PR00027">
    <property type="entry name" value="PAIREDBOX"/>
</dbReference>
<dbReference type="PROSITE" id="PS50071">
    <property type="entry name" value="HOMEOBOX_2"/>
    <property type="match status" value="1"/>
</dbReference>
<evidence type="ECO:0000259" key="14">
    <source>
        <dbReference type="PROSITE" id="PS51057"/>
    </source>
</evidence>
<feature type="compositionally biased region" description="Polar residues" evidence="12">
    <location>
        <begin position="317"/>
        <end position="330"/>
    </location>
</feature>
<dbReference type="Gene3D" id="1.10.10.60">
    <property type="entry name" value="Homeodomain-like"/>
    <property type="match status" value="1"/>
</dbReference>
<dbReference type="Pfam" id="PF00292">
    <property type="entry name" value="PAX"/>
    <property type="match status" value="1"/>
</dbReference>
<evidence type="ECO:0000256" key="8">
    <source>
        <dbReference type="ARBA" id="ARBA00023163"/>
    </source>
</evidence>
<dbReference type="InterPro" id="IPR001356">
    <property type="entry name" value="HD"/>
</dbReference>
<dbReference type="FunFam" id="1.10.10.10:FF:000031">
    <property type="entry name" value="Paired box protein Pax-7"/>
    <property type="match status" value="1"/>
</dbReference>
<comment type="similarity">
    <text evidence="2">Belongs to the paired homeobox family.</text>
</comment>
<dbReference type="FunFam" id="1.10.10.60:FF:000679">
    <property type="entry name" value="Homeobox protein aristaless"/>
    <property type="match status" value="1"/>
</dbReference>
<keyword evidence="5" id="KW-0805">Transcription regulation</keyword>
<feature type="region of interest" description="Disordered" evidence="12">
    <location>
        <begin position="150"/>
        <end position="224"/>
    </location>
</feature>
<sequence>MTNPLGIRPLLGGYPFQGQGRVNQLGGVFINGRPLPNHIRLKIVELAAAGVRPCVISRQLRVSHGCVSKILNRYQETGSIRPGVIGGSKPKSSSSGSSGSTTPAGGSNEVERKMDDYRRDNPNIFSWEIRDRLIKDGICDKSSAPSVSSISRLLRGSRGGEGHGSDDCGSSLDGHISADPHRPQHDHTINGILAGRSSEDEDSSDIESEPGIALKRKQRRSRTTFSADQLEELERAFERSQYPDVYTREELAQKTRLTEARVQVWFSNRRARWRKHMGTSQHQHPNTGGGSSSGPSISSIGLPYQSQPAVASHISQYNGTASESGGTSTDRAGWPDRNGSGNFLFPQSTNTGGVASSAFNTAESFGQLFATAAAATPSGGLSSYTPTSSSASSTGVEYSSHPHHHLSGALGETGWSAVKSGGGGSVGNSIGTEMTCWTTASAPFNGFDNYNGLATGEMFMGHHHHHHHQSYADVGKAASASYSYGHHHSPAVVGVSSAAAAAVAYRNYNFAKGSNAAAASFGFY</sequence>
<dbReference type="GO" id="GO:0005634">
    <property type="term" value="C:nucleus"/>
    <property type="evidence" value="ECO:0007669"/>
    <property type="project" value="UniProtKB-SubCell"/>
</dbReference>
<dbReference type="InterPro" id="IPR036388">
    <property type="entry name" value="WH-like_DNA-bd_sf"/>
</dbReference>
<evidence type="ECO:0000256" key="2">
    <source>
        <dbReference type="ARBA" id="ARBA00005733"/>
    </source>
</evidence>
<protein>
    <submittedName>
        <fullName evidence="15">Uncharacterized protein</fullName>
    </submittedName>
</protein>
<keyword evidence="8" id="KW-0804">Transcription</keyword>
<dbReference type="PANTHER" id="PTHR45636">
    <property type="entry name" value="PAIRED BOX PROTEIN PAX-6-RELATED-RELATED"/>
    <property type="match status" value="1"/>
</dbReference>
<dbReference type="InterPro" id="IPR043565">
    <property type="entry name" value="PAX_fam"/>
</dbReference>
<evidence type="ECO:0000259" key="13">
    <source>
        <dbReference type="PROSITE" id="PS50071"/>
    </source>
</evidence>
<dbReference type="GO" id="GO:0007365">
    <property type="term" value="P:periodic partitioning"/>
    <property type="evidence" value="ECO:0007669"/>
    <property type="project" value="UniProtKB-ARBA"/>
</dbReference>
<evidence type="ECO:0000256" key="6">
    <source>
        <dbReference type="ARBA" id="ARBA00023125"/>
    </source>
</evidence>
<organism evidence="15 16">
    <name type="scientific">Daphnia galeata</name>
    <dbReference type="NCBI Taxonomy" id="27404"/>
    <lineage>
        <taxon>Eukaryota</taxon>
        <taxon>Metazoa</taxon>
        <taxon>Ecdysozoa</taxon>
        <taxon>Arthropoda</taxon>
        <taxon>Crustacea</taxon>
        <taxon>Branchiopoda</taxon>
        <taxon>Diplostraca</taxon>
        <taxon>Cladocera</taxon>
        <taxon>Anomopoda</taxon>
        <taxon>Daphniidae</taxon>
        <taxon>Daphnia</taxon>
    </lineage>
</organism>
<dbReference type="InterPro" id="IPR001523">
    <property type="entry name" value="Paired_dom"/>
</dbReference>
<evidence type="ECO:0000256" key="10">
    <source>
        <dbReference type="PROSITE-ProRule" id="PRU00108"/>
    </source>
</evidence>
<evidence type="ECO:0000313" key="15">
    <source>
        <dbReference type="EMBL" id="CAH0110236.1"/>
    </source>
</evidence>
<feature type="region of interest" description="Disordered" evidence="12">
    <location>
        <begin position="79"/>
        <end position="117"/>
    </location>
</feature>
<dbReference type="SUPFAM" id="SSF46689">
    <property type="entry name" value="Homeodomain-like"/>
    <property type="match status" value="2"/>
</dbReference>
<feature type="region of interest" description="Disordered" evidence="12">
    <location>
        <begin position="317"/>
        <end position="339"/>
    </location>
</feature>
<name>A0A8J2RXS5_9CRUS</name>
<feature type="compositionally biased region" description="Low complexity" evidence="12">
    <location>
        <begin position="379"/>
        <end position="399"/>
    </location>
</feature>
<dbReference type="PROSITE" id="PS00034">
    <property type="entry name" value="PAIRED_1"/>
    <property type="match status" value="1"/>
</dbReference>
<dbReference type="Gene3D" id="1.10.10.10">
    <property type="entry name" value="Winged helix-like DNA-binding domain superfamily/Winged helix DNA-binding domain"/>
    <property type="match status" value="2"/>
</dbReference>
<gene>
    <name evidence="15" type="ORF">DGAL_LOCUS13795</name>
</gene>
<evidence type="ECO:0000256" key="9">
    <source>
        <dbReference type="ARBA" id="ARBA00023242"/>
    </source>
</evidence>
<keyword evidence="16" id="KW-1185">Reference proteome</keyword>
<evidence type="ECO:0000313" key="16">
    <source>
        <dbReference type="Proteomes" id="UP000789390"/>
    </source>
</evidence>
<dbReference type="SMART" id="SM00389">
    <property type="entry name" value="HOX"/>
    <property type="match status" value="1"/>
</dbReference>
<evidence type="ECO:0000256" key="7">
    <source>
        <dbReference type="ARBA" id="ARBA00023155"/>
    </source>
</evidence>
<feature type="domain" description="Paired" evidence="14">
    <location>
        <begin position="18"/>
        <end position="157"/>
    </location>
</feature>
<keyword evidence="9 10" id="KW-0539">Nucleus</keyword>
<evidence type="ECO:0000256" key="1">
    <source>
        <dbReference type="ARBA" id="ARBA00004123"/>
    </source>
</evidence>
<feature type="DNA-binding region" description="Homeobox" evidence="10">
    <location>
        <begin position="218"/>
        <end position="277"/>
    </location>
</feature>
<dbReference type="GO" id="GO:0000978">
    <property type="term" value="F:RNA polymerase II cis-regulatory region sequence-specific DNA binding"/>
    <property type="evidence" value="ECO:0007669"/>
    <property type="project" value="TreeGrafter"/>
</dbReference>
<dbReference type="AlphaFoldDB" id="A0A8J2RXS5"/>
<feature type="compositionally biased region" description="Basic and acidic residues" evidence="12">
    <location>
        <begin position="176"/>
        <end position="188"/>
    </location>
</feature>
<dbReference type="Proteomes" id="UP000789390">
    <property type="component" value="Unassembled WGS sequence"/>
</dbReference>
<evidence type="ECO:0000256" key="4">
    <source>
        <dbReference type="ARBA" id="ARBA00022724"/>
    </source>
</evidence>
<keyword evidence="7 10" id="KW-0371">Homeobox</keyword>
<proteinExistence type="inferred from homology"/>
<dbReference type="PANTHER" id="PTHR45636:SF3">
    <property type="entry name" value="PROTEIN GOOSEBERRY-RELATED"/>
    <property type="match status" value="1"/>
</dbReference>